<dbReference type="GO" id="GO:0000978">
    <property type="term" value="F:RNA polymerase II cis-regulatory region sequence-specific DNA binding"/>
    <property type="evidence" value="ECO:0007669"/>
    <property type="project" value="TreeGrafter"/>
</dbReference>
<evidence type="ECO:0000313" key="9">
    <source>
        <dbReference type="EMBL" id="KAF2656992.1"/>
    </source>
</evidence>
<dbReference type="GO" id="GO:0005634">
    <property type="term" value="C:nucleus"/>
    <property type="evidence" value="ECO:0007669"/>
    <property type="project" value="UniProtKB-SubCell"/>
</dbReference>
<organism evidence="9 10">
    <name type="scientific">Lophiostoma macrostomum CBS 122681</name>
    <dbReference type="NCBI Taxonomy" id="1314788"/>
    <lineage>
        <taxon>Eukaryota</taxon>
        <taxon>Fungi</taxon>
        <taxon>Dikarya</taxon>
        <taxon>Ascomycota</taxon>
        <taxon>Pezizomycotina</taxon>
        <taxon>Dothideomycetes</taxon>
        <taxon>Pleosporomycetidae</taxon>
        <taxon>Pleosporales</taxon>
        <taxon>Lophiostomataceae</taxon>
        <taxon>Lophiostoma</taxon>
    </lineage>
</organism>
<evidence type="ECO:0000256" key="5">
    <source>
        <dbReference type="ARBA" id="ARBA00023242"/>
    </source>
</evidence>
<feature type="region of interest" description="Disordered" evidence="7">
    <location>
        <begin position="1"/>
        <end position="44"/>
    </location>
</feature>
<reference evidence="9" key="1">
    <citation type="journal article" date="2020" name="Stud. Mycol.">
        <title>101 Dothideomycetes genomes: a test case for predicting lifestyles and emergence of pathogens.</title>
        <authorList>
            <person name="Haridas S."/>
            <person name="Albert R."/>
            <person name="Binder M."/>
            <person name="Bloem J."/>
            <person name="Labutti K."/>
            <person name="Salamov A."/>
            <person name="Andreopoulos B."/>
            <person name="Baker S."/>
            <person name="Barry K."/>
            <person name="Bills G."/>
            <person name="Bluhm B."/>
            <person name="Cannon C."/>
            <person name="Castanera R."/>
            <person name="Culley D."/>
            <person name="Daum C."/>
            <person name="Ezra D."/>
            <person name="Gonzalez J."/>
            <person name="Henrissat B."/>
            <person name="Kuo A."/>
            <person name="Liang C."/>
            <person name="Lipzen A."/>
            <person name="Lutzoni F."/>
            <person name="Magnuson J."/>
            <person name="Mondo S."/>
            <person name="Nolan M."/>
            <person name="Ohm R."/>
            <person name="Pangilinan J."/>
            <person name="Park H.-J."/>
            <person name="Ramirez L."/>
            <person name="Alfaro M."/>
            <person name="Sun H."/>
            <person name="Tritt A."/>
            <person name="Yoshinaga Y."/>
            <person name="Zwiers L.-H."/>
            <person name="Turgeon B."/>
            <person name="Goodwin S."/>
            <person name="Spatafora J."/>
            <person name="Crous P."/>
            <person name="Grigoriev I."/>
        </authorList>
    </citation>
    <scope>NUCLEOTIDE SEQUENCE</scope>
    <source>
        <strain evidence="9">CBS 122681</strain>
    </source>
</reference>
<feature type="compositionally biased region" description="Polar residues" evidence="7">
    <location>
        <begin position="34"/>
        <end position="44"/>
    </location>
</feature>
<keyword evidence="10" id="KW-1185">Reference proteome</keyword>
<dbReference type="SUPFAM" id="SSF46785">
    <property type="entry name" value="Winged helix' DNA-binding domain"/>
    <property type="match status" value="1"/>
</dbReference>
<name>A0A6A6TBI3_9PLEO</name>
<feature type="DNA-binding region" description="Fork-head" evidence="6">
    <location>
        <begin position="269"/>
        <end position="364"/>
    </location>
</feature>
<gene>
    <name evidence="9" type="ORF">K491DRAFT_351273</name>
</gene>
<dbReference type="PANTHER" id="PTHR45881">
    <property type="entry name" value="CHECKPOINT SUPPRESSOR 1-LIKE, ISOFORM A-RELATED"/>
    <property type="match status" value="1"/>
</dbReference>
<comment type="subcellular location">
    <subcellularLocation>
        <location evidence="1 6">Nucleus</location>
    </subcellularLocation>
</comment>
<feature type="compositionally biased region" description="Basic residues" evidence="7">
    <location>
        <begin position="358"/>
        <end position="371"/>
    </location>
</feature>
<accession>A0A6A6TBI3</accession>
<keyword evidence="4" id="KW-0804">Transcription</keyword>
<dbReference type="Proteomes" id="UP000799324">
    <property type="component" value="Unassembled WGS sequence"/>
</dbReference>
<keyword evidence="2" id="KW-0805">Transcription regulation</keyword>
<dbReference type="AlphaFoldDB" id="A0A6A6TBI3"/>
<dbReference type="PROSITE" id="PS00658">
    <property type="entry name" value="FORK_HEAD_2"/>
    <property type="match status" value="1"/>
</dbReference>
<feature type="region of interest" description="Disordered" evidence="7">
    <location>
        <begin position="354"/>
        <end position="433"/>
    </location>
</feature>
<dbReference type="InterPro" id="IPR001766">
    <property type="entry name" value="Fork_head_dom"/>
</dbReference>
<dbReference type="Pfam" id="PF00250">
    <property type="entry name" value="Forkhead"/>
    <property type="match status" value="1"/>
</dbReference>
<dbReference type="PROSITE" id="PS50039">
    <property type="entry name" value="FORK_HEAD_3"/>
    <property type="match status" value="1"/>
</dbReference>
<protein>
    <recommendedName>
        <fullName evidence="8">Fork-head domain-containing protein</fullName>
    </recommendedName>
</protein>
<evidence type="ECO:0000313" key="10">
    <source>
        <dbReference type="Proteomes" id="UP000799324"/>
    </source>
</evidence>
<evidence type="ECO:0000256" key="6">
    <source>
        <dbReference type="PROSITE-ProRule" id="PRU00089"/>
    </source>
</evidence>
<sequence>MPHPQSPHRPTSPDAPGAIGVVHPSKDPFCAPSQLHSQAALPSSSPRLFRASPAMEGHFADIKLSPAQQQQLYGPSLMDFNNEADASAFTWPTAYDSPDPRLNPDVGGYPVSAHFPQQPAVVFDQMNANGLPYASNHQLIYPSLDPDTSCPRSYNNGLGLSGPMGSMNMLDSYPPSAYVLDPPSTHDASDSQEQGASSQLAQLNSDYDQQYGIRVKNEDEQKYAFHVKPEDYSCYNSPRVSTPDPRCGTPHPDVHYTTPRHYNEEGTVDKDQPYAQLIYQALMEKSDKTMVLKDIYDWFTQNTDKCDKETKGWQNSIRHNLSMNGAFEKVEQPGEDAKKSFLWRLTPLAIRDGVKSTTRYRSKQPNKRGHRSSNPQPQRQASGAKGGQAARRAAKMRRSQRVHDGYMRSDPYAYTSAPAPYEQQGLDSPTEMTFPYPPSPYFASEVNFNDPYNVEQFGSPIMAPGMGMGMQAQSQSHLLQSSYNADNAYMLPQDPSEALFYGADDSPSPTDPDPPTPDYQDGSVMDMGPSVPLIFDGTSDAEYREF</sequence>
<evidence type="ECO:0000259" key="8">
    <source>
        <dbReference type="PROSITE" id="PS50039"/>
    </source>
</evidence>
<evidence type="ECO:0000256" key="7">
    <source>
        <dbReference type="SAM" id="MobiDB-lite"/>
    </source>
</evidence>
<feature type="region of interest" description="Disordered" evidence="7">
    <location>
        <begin position="174"/>
        <end position="199"/>
    </location>
</feature>
<feature type="compositionally biased region" description="Low complexity" evidence="7">
    <location>
        <begin position="378"/>
        <end position="391"/>
    </location>
</feature>
<evidence type="ECO:0000256" key="3">
    <source>
        <dbReference type="ARBA" id="ARBA00023125"/>
    </source>
</evidence>
<dbReference type="InterPro" id="IPR036388">
    <property type="entry name" value="WH-like_DNA-bd_sf"/>
</dbReference>
<feature type="domain" description="Fork-head" evidence="8">
    <location>
        <begin position="269"/>
        <end position="364"/>
    </location>
</feature>
<dbReference type="EMBL" id="MU004330">
    <property type="protein sequence ID" value="KAF2656992.1"/>
    <property type="molecule type" value="Genomic_DNA"/>
</dbReference>
<feature type="region of interest" description="Disordered" evidence="7">
    <location>
        <begin position="497"/>
        <end position="546"/>
    </location>
</feature>
<keyword evidence="3 6" id="KW-0238">DNA-binding</keyword>
<evidence type="ECO:0000256" key="2">
    <source>
        <dbReference type="ARBA" id="ARBA00023015"/>
    </source>
</evidence>
<dbReference type="InterPro" id="IPR036390">
    <property type="entry name" value="WH_DNA-bd_sf"/>
</dbReference>
<dbReference type="GO" id="GO:0000981">
    <property type="term" value="F:DNA-binding transcription factor activity, RNA polymerase II-specific"/>
    <property type="evidence" value="ECO:0007669"/>
    <property type="project" value="TreeGrafter"/>
</dbReference>
<dbReference type="Gene3D" id="1.10.10.10">
    <property type="entry name" value="Winged helix-like DNA-binding domain superfamily/Winged helix DNA-binding domain"/>
    <property type="match status" value="1"/>
</dbReference>
<dbReference type="InterPro" id="IPR030456">
    <property type="entry name" value="TF_fork_head_CS_2"/>
</dbReference>
<dbReference type="OrthoDB" id="5954824at2759"/>
<dbReference type="SMART" id="SM00339">
    <property type="entry name" value="FH"/>
    <property type="match status" value="1"/>
</dbReference>
<keyword evidence="5 6" id="KW-0539">Nucleus</keyword>
<evidence type="ECO:0000256" key="4">
    <source>
        <dbReference type="ARBA" id="ARBA00023163"/>
    </source>
</evidence>
<proteinExistence type="predicted"/>
<dbReference type="PANTHER" id="PTHR45881:SF5">
    <property type="entry name" value="FORK-HEAD DOMAIN-CONTAINING PROTEIN"/>
    <property type="match status" value="1"/>
</dbReference>
<evidence type="ECO:0000256" key="1">
    <source>
        <dbReference type="ARBA" id="ARBA00004123"/>
    </source>
</evidence>